<dbReference type="EMBL" id="JAHRHJ020000003">
    <property type="protein sequence ID" value="KAH9320509.1"/>
    <property type="molecule type" value="Genomic_DNA"/>
</dbReference>
<name>A0AA38LD54_TAXCH</name>
<dbReference type="Gene3D" id="3.40.50.1820">
    <property type="entry name" value="alpha/beta hydrolase"/>
    <property type="match status" value="1"/>
</dbReference>
<dbReference type="Proteomes" id="UP000824469">
    <property type="component" value="Unassembled WGS sequence"/>
</dbReference>
<dbReference type="InterPro" id="IPR000073">
    <property type="entry name" value="AB_hydrolase_1"/>
</dbReference>
<accession>A0AA38LD54</accession>
<keyword evidence="3" id="KW-1185">Reference proteome</keyword>
<dbReference type="AlphaFoldDB" id="A0AA38LD54"/>
<feature type="domain" description="AB hydrolase-1" evidence="1">
    <location>
        <begin position="49"/>
        <end position="151"/>
    </location>
</feature>
<gene>
    <name evidence="2" type="ORF">KI387_015148</name>
</gene>
<dbReference type="SUPFAM" id="SSF53474">
    <property type="entry name" value="alpha/beta-Hydrolases"/>
    <property type="match status" value="1"/>
</dbReference>
<dbReference type="Pfam" id="PF00561">
    <property type="entry name" value="Abhydrolase_1"/>
    <property type="match status" value="1"/>
</dbReference>
<dbReference type="OMA" id="ARATWQW"/>
<evidence type="ECO:0000259" key="1">
    <source>
        <dbReference type="Pfam" id="PF00561"/>
    </source>
</evidence>
<reference evidence="2 3" key="1">
    <citation type="journal article" date="2021" name="Nat. Plants">
        <title>The Taxus genome provides insights into paclitaxel biosynthesis.</title>
        <authorList>
            <person name="Xiong X."/>
            <person name="Gou J."/>
            <person name="Liao Q."/>
            <person name="Li Y."/>
            <person name="Zhou Q."/>
            <person name="Bi G."/>
            <person name="Li C."/>
            <person name="Du R."/>
            <person name="Wang X."/>
            <person name="Sun T."/>
            <person name="Guo L."/>
            <person name="Liang H."/>
            <person name="Lu P."/>
            <person name="Wu Y."/>
            <person name="Zhang Z."/>
            <person name="Ro D.K."/>
            <person name="Shang Y."/>
            <person name="Huang S."/>
            <person name="Yan J."/>
        </authorList>
    </citation>
    <scope>NUCLEOTIDE SEQUENCE [LARGE SCALE GENOMIC DNA]</scope>
    <source>
        <strain evidence="2">Ta-2019</strain>
    </source>
</reference>
<dbReference type="PANTHER" id="PTHR43139">
    <property type="entry name" value="SI:DKEY-122A22.2"/>
    <property type="match status" value="1"/>
</dbReference>
<feature type="non-terminal residue" evidence="2">
    <location>
        <position position="260"/>
    </location>
</feature>
<dbReference type="InterPro" id="IPR052370">
    <property type="entry name" value="Meta-cleavage_hydrolase"/>
</dbReference>
<dbReference type="PRINTS" id="PR00111">
    <property type="entry name" value="ABHYDROLASE"/>
</dbReference>
<comment type="caution">
    <text evidence="2">The sequence shown here is derived from an EMBL/GenBank/DDBJ whole genome shotgun (WGS) entry which is preliminary data.</text>
</comment>
<dbReference type="PANTHER" id="PTHR43139:SF59">
    <property type="entry name" value="ALPHA_BETA-HYDROLASES SUPERFAMILY PROTEIN"/>
    <property type="match status" value="1"/>
</dbReference>
<protein>
    <recommendedName>
        <fullName evidence="1">AB hydrolase-1 domain-containing protein</fullName>
    </recommendedName>
</protein>
<proteinExistence type="predicted"/>
<dbReference type="InterPro" id="IPR029058">
    <property type="entry name" value="AB_hydrolase_fold"/>
</dbReference>
<evidence type="ECO:0000313" key="3">
    <source>
        <dbReference type="Proteomes" id="UP000824469"/>
    </source>
</evidence>
<sequence length="260" mass="29562">MTGCFSFTDFRDQCYRISFLSAGLKSELLELGDGTTMHCWVPKKIRDKPALLLIHGLGANAMWQWDSQIRPFSGCFNIYVPDLIFFGKSSTTRPERTEMFQAQCVMKLMEDLGVTKFHVVGVSYGGFVAYNLAHMYPDAVQKVVLVASGICLEEKDLKEGLFKISDLATAINILLPKTATNLKTLMKMSFFRAPKMIPSCFLKDFILKMVIDRREERVELVNHLIEGKKACDLPVICQETLLIWGEHDQIFPLELGHRLK</sequence>
<evidence type="ECO:0000313" key="2">
    <source>
        <dbReference type="EMBL" id="KAH9320509.1"/>
    </source>
</evidence>
<organism evidence="2 3">
    <name type="scientific">Taxus chinensis</name>
    <name type="common">Chinese yew</name>
    <name type="synonym">Taxus wallichiana var. chinensis</name>
    <dbReference type="NCBI Taxonomy" id="29808"/>
    <lineage>
        <taxon>Eukaryota</taxon>
        <taxon>Viridiplantae</taxon>
        <taxon>Streptophyta</taxon>
        <taxon>Embryophyta</taxon>
        <taxon>Tracheophyta</taxon>
        <taxon>Spermatophyta</taxon>
        <taxon>Pinopsida</taxon>
        <taxon>Pinidae</taxon>
        <taxon>Conifers II</taxon>
        <taxon>Cupressales</taxon>
        <taxon>Taxaceae</taxon>
        <taxon>Taxus</taxon>
    </lineage>
</organism>